<keyword evidence="3" id="KW-1133">Transmembrane helix</keyword>
<evidence type="ECO:0000256" key="4">
    <source>
        <dbReference type="ARBA" id="ARBA00023136"/>
    </source>
</evidence>
<comment type="caution">
    <text evidence="7">The sequence shown here is derived from an EMBL/GenBank/DDBJ whole genome shotgun (WGS) entry which is preliminary data.</text>
</comment>
<comment type="similarity">
    <text evidence="5">Belongs to the TIM14 family.</text>
</comment>
<proteinExistence type="inferred from homology"/>
<dbReference type="GO" id="GO:0016020">
    <property type="term" value="C:membrane"/>
    <property type="evidence" value="ECO:0007669"/>
    <property type="project" value="UniProtKB-SubCell"/>
</dbReference>
<dbReference type="GO" id="GO:0030150">
    <property type="term" value="P:protein import into mitochondrial matrix"/>
    <property type="evidence" value="ECO:0007669"/>
    <property type="project" value="TreeGrafter"/>
</dbReference>
<dbReference type="RefSeq" id="WP_140928123.1">
    <property type="nucleotide sequence ID" value="NZ_VFSU01000024.1"/>
</dbReference>
<dbReference type="SUPFAM" id="SSF46565">
    <property type="entry name" value="Chaperone J-domain"/>
    <property type="match status" value="1"/>
</dbReference>
<dbReference type="InterPro" id="IPR036869">
    <property type="entry name" value="J_dom_sf"/>
</dbReference>
<feature type="domain" description="J" evidence="6">
    <location>
        <begin position="79"/>
        <end position="135"/>
    </location>
</feature>
<dbReference type="InterPro" id="IPR001623">
    <property type="entry name" value="DnaJ_domain"/>
</dbReference>
<dbReference type="GO" id="GO:0001671">
    <property type="term" value="F:ATPase activator activity"/>
    <property type="evidence" value="ECO:0007669"/>
    <property type="project" value="TreeGrafter"/>
</dbReference>
<evidence type="ECO:0000313" key="7">
    <source>
        <dbReference type="EMBL" id="TPE61065.1"/>
    </source>
</evidence>
<keyword evidence="8" id="KW-1185">Reference proteome</keyword>
<reference evidence="7 8" key="1">
    <citation type="submission" date="2019-06" db="EMBL/GenBank/DDBJ databases">
        <authorList>
            <person name="Lee I."/>
            <person name="Jang G.I."/>
            <person name="Hwang C.Y."/>
        </authorList>
    </citation>
    <scope>NUCLEOTIDE SEQUENCE [LARGE SCALE GENOMIC DNA]</scope>
    <source>
        <strain evidence="7 8">PAMC 28131</strain>
    </source>
</reference>
<dbReference type="PANTHER" id="PTHR12763:SF28">
    <property type="entry name" value="GEO10507P1-RELATED"/>
    <property type="match status" value="1"/>
</dbReference>
<evidence type="ECO:0000256" key="5">
    <source>
        <dbReference type="ARBA" id="ARBA00038105"/>
    </source>
</evidence>
<dbReference type="CDD" id="cd06257">
    <property type="entry name" value="DnaJ"/>
    <property type="match status" value="1"/>
</dbReference>
<accession>A0A501XKT9</accession>
<keyword evidence="2" id="KW-0812">Transmembrane</keyword>
<evidence type="ECO:0000256" key="3">
    <source>
        <dbReference type="ARBA" id="ARBA00022989"/>
    </source>
</evidence>
<keyword evidence="4" id="KW-0472">Membrane</keyword>
<dbReference type="OrthoDB" id="9811070at2"/>
<dbReference type="PROSITE" id="PS50076">
    <property type="entry name" value="DNAJ_2"/>
    <property type="match status" value="1"/>
</dbReference>
<name>A0A501XKT9_9SPHN</name>
<sequence>MGPFALLLVAAVGWLWWKGHLGRDSGRKLALAGGAGLSAWLMARGQTLPALGLAAATVALGFGGWMRAKVSAIPMDELEARQLLGLPLRASTEEIQQAHRRLITAAHPDRGGDPELARRLNAARDLLIGINKSRG</sequence>
<dbReference type="AlphaFoldDB" id="A0A501XKT9"/>
<evidence type="ECO:0000259" key="6">
    <source>
        <dbReference type="PROSITE" id="PS50076"/>
    </source>
</evidence>
<evidence type="ECO:0000256" key="2">
    <source>
        <dbReference type="ARBA" id="ARBA00022692"/>
    </source>
</evidence>
<gene>
    <name evidence="7" type="ORF">FJQ54_09195</name>
</gene>
<evidence type="ECO:0000256" key="1">
    <source>
        <dbReference type="ARBA" id="ARBA00004167"/>
    </source>
</evidence>
<protein>
    <submittedName>
        <fullName evidence="7">Molecular chaperone DnaJ</fullName>
    </submittedName>
</protein>
<dbReference type="EMBL" id="VFSU01000024">
    <property type="protein sequence ID" value="TPE61065.1"/>
    <property type="molecule type" value="Genomic_DNA"/>
</dbReference>
<dbReference type="SMART" id="SM00271">
    <property type="entry name" value="DnaJ"/>
    <property type="match status" value="1"/>
</dbReference>
<organism evidence="7 8">
    <name type="scientific">Sandaracinobacter neustonicus</name>
    <dbReference type="NCBI Taxonomy" id="1715348"/>
    <lineage>
        <taxon>Bacteria</taxon>
        <taxon>Pseudomonadati</taxon>
        <taxon>Pseudomonadota</taxon>
        <taxon>Alphaproteobacteria</taxon>
        <taxon>Sphingomonadales</taxon>
        <taxon>Sphingosinicellaceae</taxon>
        <taxon>Sandaracinobacter</taxon>
    </lineage>
</organism>
<dbReference type="PANTHER" id="PTHR12763">
    <property type="match status" value="1"/>
</dbReference>
<dbReference type="Gene3D" id="1.10.287.110">
    <property type="entry name" value="DnaJ domain"/>
    <property type="match status" value="1"/>
</dbReference>
<dbReference type="Proteomes" id="UP000319897">
    <property type="component" value="Unassembled WGS sequence"/>
</dbReference>
<comment type="subcellular location">
    <subcellularLocation>
        <location evidence="1">Membrane</location>
        <topology evidence="1">Single-pass membrane protein</topology>
    </subcellularLocation>
</comment>
<evidence type="ECO:0000313" key="8">
    <source>
        <dbReference type="Proteomes" id="UP000319897"/>
    </source>
</evidence>